<feature type="region of interest" description="Disordered" evidence="1">
    <location>
        <begin position="1"/>
        <end position="29"/>
    </location>
</feature>
<feature type="compositionally biased region" description="Basic and acidic residues" evidence="1">
    <location>
        <begin position="273"/>
        <end position="289"/>
    </location>
</feature>
<feature type="compositionally biased region" description="Basic and acidic residues" evidence="1">
    <location>
        <begin position="689"/>
        <end position="699"/>
    </location>
</feature>
<feature type="compositionally biased region" description="Basic and acidic residues" evidence="1">
    <location>
        <begin position="609"/>
        <end position="619"/>
    </location>
</feature>
<protein>
    <submittedName>
        <fullName evidence="2">Uncharacterized protein</fullName>
    </submittedName>
</protein>
<dbReference type="Proteomes" id="UP000419144">
    <property type="component" value="Unassembled WGS sequence"/>
</dbReference>
<name>A0A640KHI5_LEITA</name>
<reference evidence="2" key="1">
    <citation type="submission" date="2019-11" db="EMBL/GenBank/DDBJ databases">
        <title>Leishmania tarentolae CDS.</title>
        <authorList>
            <person name="Goto Y."/>
            <person name="Yamagishi J."/>
        </authorList>
    </citation>
    <scope>NUCLEOTIDE SEQUENCE [LARGE SCALE GENOMIC DNA]</scope>
    <source>
        <strain evidence="2">Parrot Tar II</strain>
    </source>
</reference>
<sequence length="1089" mass="117436">MFGGPYRPRVVPVPASGNPRLTEKATNSAVGDSGAYPVLRCPTSSTWNRIQGLGASSADGPQTSPLCSIPWKRLYGTSTYRSPPGCRYHPDEIPLSSSVAEQQQLGSLSLPVVEAGLSTAGSRRYQQLAAQHLYGAATSTPTGVLEPNPITPAASSFGAAVKMVPSSKLRYTDPQGRPLPSAHNTESLLHEPKRSSATGGPVSDRLTVGSSGHRRISMEECSKASELSARSTVSVTAGTTFHLSSVQGGGDVEPTPSLSSTAAPPSNAAVAGTDDRARSCGGATRRELQRQLQRQRSRSLSSRAMAPATSTKGKHLSQQRTAHWAVKLIEDFVAQVAVQQESAATARSRDATTTTTVANLTATFLSSRYGVLQWRPILHEFSACLHRYRLISPTCAVFLEYISHTDAETLADFYLFCRLYSAGDIQHCSVVETRRVALTTATTAEANTIVSRRYVDKREVGDRLQRMLQCVVLIDCALCIAVEADGDLTKPRPLRVRAKNCHAHKSPTHTTWVPQRRHLSVDEVRKVKTAVLGWVEEATHKDTSERSGGAAGLYGEENTEDDVSREAAGVDLQRMSFDREGWVDAYALLQAVLEAVKLVCCSRYPSPEVRDEGAGHVDDGDGGVEEIENVSGCSQRLQPQDRKVTTNPRSSSLLLAQVPPASQVYAYPLEKVDLSPSQTQHRSSMQRPTRPEGDDGDRAGARFMAQTRQDSTYVQPRISVSPHVSAASALGDKVLLSPPCHNVVPPHHSSSISPSNSLRLPPPPGPRTSSLSPCRRVATVKEYPWNSPSGEAQQCGEHNGERDMKESWPRSSREGLYLHHHSCEAQLHGNQLWKEAQQAAAAASQRRDSCWRDHYPRIYSRVQCTPSPRKPSKGACATHTTFASSSSPVDATISSIDTALSRRQEHGCRCDAIEQPHMTTNSADLSSCVCAVPKALFVTNMQDVRCGARPADGLPLPESFSSADPPTSTVMYPSRIHPAAVRSSGSAAPVAGVIRTDRRTSSSPSLATLSPCARPSPKTSELAIVSAMPHTCHEGAAAVTSNTVWLTDEERAMLHQLEIALNQLDTQHRRNHASATSASGAISARKAHT</sequence>
<comment type="caution">
    <text evidence="2">The sequence shown here is derived from an EMBL/GenBank/DDBJ whole genome shotgun (WGS) entry which is preliminary data.</text>
</comment>
<feature type="compositionally biased region" description="Low complexity" evidence="1">
    <location>
        <begin position="290"/>
        <end position="303"/>
    </location>
</feature>
<gene>
    <name evidence="2" type="ORF">LtaPh_2509100</name>
</gene>
<organism evidence="2 3">
    <name type="scientific">Leishmania tarentolae</name>
    <name type="common">Sauroleishmania tarentolae</name>
    <dbReference type="NCBI Taxonomy" id="5689"/>
    <lineage>
        <taxon>Eukaryota</taxon>
        <taxon>Discoba</taxon>
        <taxon>Euglenozoa</taxon>
        <taxon>Kinetoplastea</taxon>
        <taxon>Metakinetoplastina</taxon>
        <taxon>Trypanosomatida</taxon>
        <taxon>Trypanosomatidae</taxon>
        <taxon>Leishmaniinae</taxon>
        <taxon>Leishmania</taxon>
        <taxon>lizard Leishmania</taxon>
    </lineage>
</organism>
<feature type="region of interest" description="Disordered" evidence="1">
    <location>
        <begin position="169"/>
        <end position="215"/>
    </location>
</feature>
<dbReference type="VEuPathDB" id="TriTrypDB:LtaPh_2509100"/>
<feature type="region of interest" description="Disordered" evidence="1">
    <location>
        <begin position="244"/>
        <end position="318"/>
    </location>
</feature>
<feature type="compositionally biased region" description="Low complexity" evidence="1">
    <location>
        <begin position="741"/>
        <end position="759"/>
    </location>
</feature>
<keyword evidence="3" id="KW-1185">Reference proteome</keyword>
<dbReference type="EMBL" id="BLBS01000034">
    <property type="protein sequence ID" value="GET89180.1"/>
    <property type="molecule type" value="Genomic_DNA"/>
</dbReference>
<evidence type="ECO:0000256" key="1">
    <source>
        <dbReference type="SAM" id="MobiDB-lite"/>
    </source>
</evidence>
<feature type="compositionally biased region" description="Low complexity" evidence="1">
    <location>
        <begin position="254"/>
        <end position="269"/>
    </location>
</feature>
<feature type="region of interest" description="Disordered" evidence="1">
    <location>
        <begin position="1068"/>
        <end position="1089"/>
    </location>
</feature>
<feature type="compositionally biased region" description="Polar residues" evidence="1">
    <location>
        <begin position="675"/>
        <end position="687"/>
    </location>
</feature>
<feature type="compositionally biased region" description="Basic and acidic residues" evidence="1">
    <location>
        <begin position="798"/>
        <end position="807"/>
    </location>
</feature>
<feature type="region of interest" description="Disordered" evidence="1">
    <location>
        <begin position="542"/>
        <end position="562"/>
    </location>
</feature>
<evidence type="ECO:0000313" key="3">
    <source>
        <dbReference type="Proteomes" id="UP000419144"/>
    </source>
</evidence>
<proteinExistence type="predicted"/>
<evidence type="ECO:0000313" key="2">
    <source>
        <dbReference type="EMBL" id="GET89180.1"/>
    </source>
</evidence>
<feature type="region of interest" description="Disordered" evidence="1">
    <location>
        <begin position="673"/>
        <end position="699"/>
    </location>
</feature>
<feature type="region of interest" description="Disordered" evidence="1">
    <location>
        <begin position="609"/>
        <end position="651"/>
    </location>
</feature>
<dbReference type="AlphaFoldDB" id="A0A640KHI5"/>
<accession>A0A640KHI5</accession>
<feature type="compositionally biased region" description="Low complexity" evidence="1">
    <location>
        <begin position="1073"/>
        <end position="1089"/>
    </location>
</feature>
<feature type="region of interest" description="Disordered" evidence="1">
    <location>
        <begin position="741"/>
        <end position="807"/>
    </location>
</feature>
<dbReference type="OrthoDB" id="266596at2759"/>